<dbReference type="PRINTS" id="PR00081">
    <property type="entry name" value="GDHRDH"/>
</dbReference>
<protein>
    <recommendedName>
        <fullName evidence="4">3-oxoacyl-[acyl-carrier-protein] reductase MabA</fullName>
    </recommendedName>
</protein>
<name>A0A378TIQ1_9MYCO</name>
<accession>A0A378TIQ1</accession>
<comment type="similarity">
    <text evidence="2">Belongs to the short-chain dehydrogenases/reductases (SDR) family.</text>
</comment>
<keyword evidence="8" id="KW-1185">Reference proteome</keyword>
<comment type="catalytic activity">
    <reaction evidence="5">
        <text>a (3R)-hydroxyacyl-[ACP] + NADP(+) = a 3-oxoacyl-[ACP] + NADPH + H(+)</text>
        <dbReference type="Rhea" id="RHEA:17397"/>
        <dbReference type="Rhea" id="RHEA-COMP:9916"/>
        <dbReference type="Rhea" id="RHEA-COMP:9945"/>
        <dbReference type="ChEBI" id="CHEBI:15378"/>
        <dbReference type="ChEBI" id="CHEBI:57783"/>
        <dbReference type="ChEBI" id="CHEBI:58349"/>
        <dbReference type="ChEBI" id="CHEBI:78776"/>
        <dbReference type="ChEBI" id="CHEBI:78827"/>
        <dbReference type="EC" id="1.1.1.100"/>
    </reaction>
    <physiologicalReaction direction="right-to-left" evidence="5">
        <dbReference type="Rhea" id="RHEA:17399"/>
    </physiologicalReaction>
</comment>
<dbReference type="Proteomes" id="UP000254978">
    <property type="component" value="Unassembled WGS sequence"/>
</dbReference>
<evidence type="ECO:0000256" key="6">
    <source>
        <dbReference type="SAM" id="MobiDB-lite"/>
    </source>
</evidence>
<feature type="compositionally biased region" description="Basic and acidic residues" evidence="6">
    <location>
        <begin position="1"/>
        <end position="18"/>
    </location>
</feature>
<comment type="subcellular location">
    <subcellularLocation>
        <location evidence="1">Secreted</location>
        <location evidence="1">Cell wall</location>
    </subcellularLocation>
</comment>
<dbReference type="InterPro" id="IPR002347">
    <property type="entry name" value="SDR_fam"/>
</dbReference>
<dbReference type="PANTHER" id="PTHR42879:SF2">
    <property type="entry name" value="3-OXOACYL-[ACYL-CARRIER-PROTEIN] REDUCTASE FABG"/>
    <property type="match status" value="1"/>
</dbReference>
<keyword evidence="3" id="KW-0134">Cell wall</keyword>
<evidence type="ECO:0000256" key="1">
    <source>
        <dbReference type="ARBA" id="ARBA00004191"/>
    </source>
</evidence>
<proteinExistence type="inferred from homology"/>
<feature type="region of interest" description="Disordered" evidence="6">
    <location>
        <begin position="1"/>
        <end position="31"/>
    </location>
</feature>
<keyword evidence="7" id="KW-0560">Oxidoreductase</keyword>
<dbReference type="InterPro" id="IPR050259">
    <property type="entry name" value="SDR"/>
</dbReference>
<dbReference type="OrthoDB" id="286404at2"/>
<evidence type="ECO:0000256" key="4">
    <source>
        <dbReference type="ARBA" id="ARBA00040781"/>
    </source>
</evidence>
<sequence length="281" mass="29406">MARDEVTSVKPARTDTGHSAETAAATPDVGGSTQRRVALITGATCGIGAATALLLGRRGYRVAVHHDRSPAEADHIASRIADYGGDALTVSADLAVPGEVSAMVETITRRWGTVEVLVHAARLPHVRGAFSEIRLDQLEHAVAQELRAAYLVTKAVNPAMTARGYGRLVYLSTAHSRSPAGLRIIEGTAQAALDQFVRHIAQELAPHGITANVVAPGNVAGIDAHGAKWSDDELWVLGTANTEARPVLPGDVARTIAFFAGDDCVITTGHRAAIDTGLAAR</sequence>
<reference evidence="7 8" key="1">
    <citation type="submission" date="2018-06" db="EMBL/GenBank/DDBJ databases">
        <authorList>
            <consortium name="Pathogen Informatics"/>
            <person name="Doyle S."/>
        </authorList>
    </citation>
    <scope>NUCLEOTIDE SEQUENCE [LARGE SCALE GENOMIC DNA]</scope>
    <source>
        <strain evidence="7 8">NCTC10821</strain>
    </source>
</reference>
<evidence type="ECO:0000256" key="3">
    <source>
        <dbReference type="ARBA" id="ARBA00022512"/>
    </source>
</evidence>
<dbReference type="GO" id="GO:0004316">
    <property type="term" value="F:3-oxoacyl-[acyl-carrier-protein] reductase (NADPH) activity"/>
    <property type="evidence" value="ECO:0007669"/>
    <property type="project" value="UniProtKB-EC"/>
</dbReference>
<evidence type="ECO:0000256" key="5">
    <source>
        <dbReference type="ARBA" id="ARBA00047400"/>
    </source>
</evidence>
<evidence type="ECO:0000256" key="2">
    <source>
        <dbReference type="ARBA" id="ARBA00006484"/>
    </source>
</evidence>
<dbReference type="InterPro" id="IPR036291">
    <property type="entry name" value="NAD(P)-bd_dom_sf"/>
</dbReference>
<dbReference type="EMBL" id="UGQT01000001">
    <property type="protein sequence ID" value="STZ59695.1"/>
    <property type="molecule type" value="Genomic_DNA"/>
</dbReference>
<keyword evidence="3" id="KW-0964">Secreted</keyword>
<evidence type="ECO:0000313" key="8">
    <source>
        <dbReference type="Proteomes" id="UP000254978"/>
    </source>
</evidence>
<dbReference type="AlphaFoldDB" id="A0A378TIQ1"/>
<dbReference type="Gene3D" id="3.40.50.720">
    <property type="entry name" value="NAD(P)-binding Rossmann-like Domain"/>
    <property type="match status" value="1"/>
</dbReference>
<organism evidence="7 8">
    <name type="scientific">Mycolicibacterium tokaiense</name>
    <dbReference type="NCBI Taxonomy" id="39695"/>
    <lineage>
        <taxon>Bacteria</taxon>
        <taxon>Bacillati</taxon>
        <taxon>Actinomycetota</taxon>
        <taxon>Actinomycetes</taxon>
        <taxon>Mycobacteriales</taxon>
        <taxon>Mycobacteriaceae</taxon>
        <taxon>Mycolicibacterium</taxon>
    </lineage>
</organism>
<gene>
    <name evidence="7" type="primary">fabG_24</name>
    <name evidence="7" type="ORF">NCTC10821_03233</name>
</gene>
<dbReference type="SUPFAM" id="SSF51735">
    <property type="entry name" value="NAD(P)-binding Rossmann-fold domains"/>
    <property type="match status" value="1"/>
</dbReference>
<dbReference type="Pfam" id="PF00106">
    <property type="entry name" value="adh_short"/>
    <property type="match status" value="1"/>
</dbReference>
<evidence type="ECO:0000313" key="7">
    <source>
        <dbReference type="EMBL" id="STZ59695.1"/>
    </source>
</evidence>
<dbReference type="PANTHER" id="PTHR42879">
    <property type="entry name" value="3-OXOACYL-(ACYL-CARRIER-PROTEIN) REDUCTASE"/>
    <property type="match status" value="1"/>
</dbReference>